<gene>
    <name evidence="2" type="ORF">OV079_49205</name>
</gene>
<dbReference type="Pfam" id="PF05272">
    <property type="entry name" value="VapE-like_dom"/>
    <property type="match status" value="1"/>
</dbReference>
<dbReference type="InterPro" id="IPR007936">
    <property type="entry name" value="VapE-like_dom"/>
</dbReference>
<dbReference type="RefSeq" id="WP_267777258.1">
    <property type="nucleotide sequence ID" value="NZ_JAPNKE010000002.1"/>
</dbReference>
<evidence type="ECO:0000313" key="3">
    <source>
        <dbReference type="Proteomes" id="UP001150924"/>
    </source>
</evidence>
<dbReference type="EMBL" id="JAPNKE010000002">
    <property type="protein sequence ID" value="MCY1013378.1"/>
    <property type="molecule type" value="Genomic_DNA"/>
</dbReference>
<dbReference type="PANTHER" id="PTHR34985:SF1">
    <property type="entry name" value="SLR0554 PROTEIN"/>
    <property type="match status" value="1"/>
</dbReference>
<proteinExistence type="predicted"/>
<dbReference type="Proteomes" id="UP001150924">
    <property type="component" value="Unassembled WGS sequence"/>
</dbReference>
<keyword evidence="3" id="KW-1185">Reference proteome</keyword>
<dbReference type="AlphaFoldDB" id="A0A9X3J4N3"/>
<sequence length="567" mass="63632">MARSIHVISLASRDDRRVDLADVLKDVYDEVSQAAPGADPADDPLAPARWPDDVTKAQRAKLEELVASSVQSTEFLIMQIPPSVLDRDRSSVLDQTGLSAVAAHDPDLWDEISNRVAGALGIGPKDQKSWAKGVAKRAAKEALIAEKTSGNSDLARYINKDGTFRPAYKAVFTLLHQHLGRRLVYDVMTVAPSEVLNESRPWELRAVDDDFMSNIRLALADLGCDAGRDLVEDAVDAIARKRRCNPVESYLRALPEWDGQTDLIPHVISEVVGITEANGYTTEQIGLYTIYLRKWLRSAVARAFEPGCKADLMLVFSGTTQGQYKSSFVRALVPVKTWCGVPDMRRLDKDSVMSMRLHWIHEVPEIERGSFSKDFTEWKAFLSLEADTFRPPYARQVGVFPRASVLFGTSNQVQILSDPTGSRRFLCISIRVPIQVELLGPIRDALWGQLVAEYRAWVQRGRRDSECPWWLTPEERQRQDADAAQFEVDDPVMEKLVAWLNSQPSRRLNADQIVEGARIGSGKDGKTTHGDRTKLGPKLERLGWRSVKRCDRRAYEAPDYWQPKPGV</sequence>
<feature type="domain" description="Virulence-associated protein E-like" evidence="1">
    <location>
        <begin position="256"/>
        <end position="485"/>
    </location>
</feature>
<evidence type="ECO:0000259" key="1">
    <source>
        <dbReference type="Pfam" id="PF05272"/>
    </source>
</evidence>
<name>A0A9X3J4N3_9BACT</name>
<comment type="caution">
    <text evidence="2">The sequence shown here is derived from an EMBL/GenBank/DDBJ whole genome shotgun (WGS) entry which is preliminary data.</text>
</comment>
<evidence type="ECO:0000313" key="2">
    <source>
        <dbReference type="EMBL" id="MCY1013378.1"/>
    </source>
</evidence>
<reference evidence="2" key="1">
    <citation type="submission" date="2022-11" db="EMBL/GenBank/DDBJ databases">
        <title>Minimal conservation of predation-associated metabolite biosynthetic gene clusters underscores biosynthetic potential of Myxococcota including descriptions for ten novel species: Archangium lansinium sp. nov., Myxococcus landrumus sp. nov., Nannocystis bai.</title>
        <authorList>
            <person name="Ahearne A."/>
            <person name="Stevens C."/>
            <person name="Phillips K."/>
        </authorList>
    </citation>
    <scope>NUCLEOTIDE SEQUENCE</scope>
    <source>
        <strain evidence="2">Na p29</strain>
    </source>
</reference>
<accession>A0A9X3J4N3</accession>
<protein>
    <recommendedName>
        <fullName evidence="1">Virulence-associated protein E-like domain-containing protein</fullName>
    </recommendedName>
</protein>
<dbReference type="PANTHER" id="PTHR34985">
    <property type="entry name" value="SLR0554 PROTEIN"/>
    <property type="match status" value="1"/>
</dbReference>
<organism evidence="2 3">
    <name type="scientific">Nannocystis pusilla</name>
    <dbReference type="NCBI Taxonomy" id="889268"/>
    <lineage>
        <taxon>Bacteria</taxon>
        <taxon>Pseudomonadati</taxon>
        <taxon>Myxococcota</taxon>
        <taxon>Polyangia</taxon>
        <taxon>Nannocystales</taxon>
        <taxon>Nannocystaceae</taxon>
        <taxon>Nannocystis</taxon>
    </lineage>
</organism>